<feature type="region of interest" description="Disordered" evidence="5">
    <location>
        <begin position="514"/>
        <end position="569"/>
    </location>
</feature>
<dbReference type="InterPro" id="IPR039675">
    <property type="entry name" value="CILP1/CILP2"/>
</dbReference>
<evidence type="ECO:0000313" key="7">
    <source>
        <dbReference type="EMBL" id="KAH8009569.1"/>
    </source>
</evidence>
<feature type="compositionally biased region" description="Polar residues" evidence="5">
    <location>
        <begin position="547"/>
        <end position="560"/>
    </location>
</feature>
<evidence type="ECO:0000313" key="8">
    <source>
        <dbReference type="Proteomes" id="UP000821866"/>
    </source>
</evidence>
<evidence type="ECO:0000256" key="3">
    <source>
        <dbReference type="ARBA" id="ARBA00022729"/>
    </source>
</evidence>
<feature type="compositionally biased region" description="Low complexity" evidence="5">
    <location>
        <begin position="516"/>
        <end position="546"/>
    </location>
</feature>
<feature type="compositionally biased region" description="Basic and acidic residues" evidence="5">
    <location>
        <begin position="655"/>
        <end position="675"/>
    </location>
</feature>
<feature type="domain" description="WxxW" evidence="6">
    <location>
        <begin position="297"/>
        <end position="385"/>
    </location>
</feature>
<protein>
    <recommendedName>
        <fullName evidence="6">WxxW domain-containing protein</fullName>
    </recommendedName>
</protein>
<feature type="region of interest" description="Disordered" evidence="5">
    <location>
        <begin position="620"/>
        <end position="675"/>
    </location>
</feature>
<feature type="compositionally biased region" description="Low complexity" evidence="5">
    <location>
        <begin position="94"/>
        <end position="120"/>
    </location>
</feature>
<dbReference type="Pfam" id="PF13330">
    <property type="entry name" value="Mucin2_WxxW"/>
    <property type="match status" value="3"/>
</dbReference>
<feature type="compositionally biased region" description="Polar residues" evidence="5">
    <location>
        <begin position="65"/>
        <end position="77"/>
    </location>
</feature>
<proteinExistence type="predicted"/>
<comment type="caution">
    <text evidence="7">The sequence shown here is derived from an EMBL/GenBank/DDBJ whole genome shotgun (WGS) entry which is preliminary data.</text>
</comment>
<dbReference type="VEuPathDB" id="VectorBase:LOC119178529"/>
<evidence type="ECO:0000256" key="1">
    <source>
        <dbReference type="ARBA" id="ARBA00004613"/>
    </source>
</evidence>
<name>A0A9J6D675_RHIMP</name>
<dbReference type="InterPro" id="IPR025155">
    <property type="entry name" value="WxxW_domain"/>
</dbReference>
<evidence type="ECO:0000256" key="5">
    <source>
        <dbReference type="SAM" id="MobiDB-lite"/>
    </source>
</evidence>
<dbReference type="AlphaFoldDB" id="A0A9J6D675"/>
<keyword evidence="2" id="KW-0964">Secreted</keyword>
<feature type="region of interest" description="Disordered" evidence="5">
    <location>
        <begin position="89"/>
        <end position="146"/>
    </location>
</feature>
<dbReference type="EMBL" id="JABSTU010000011">
    <property type="protein sequence ID" value="KAH8009569.1"/>
    <property type="molecule type" value="Genomic_DNA"/>
</dbReference>
<reference evidence="7" key="2">
    <citation type="submission" date="2021-09" db="EMBL/GenBank/DDBJ databases">
        <authorList>
            <person name="Jia N."/>
            <person name="Wang J."/>
            <person name="Shi W."/>
            <person name="Du L."/>
            <person name="Sun Y."/>
            <person name="Zhan W."/>
            <person name="Jiang J."/>
            <person name="Wang Q."/>
            <person name="Zhang B."/>
            <person name="Ji P."/>
            <person name="Sakyi L.B."/>
            <person name="Cui X."/>
            <person name="Yuan T."/>
            <person name="Jiang B."/>
            <person name="Yang W."/>
            <person name="Lam T.T.-Y."/>
            <person name="Chang Q."/>
            <person name="Ding S."/>
            <person name="Wang X."/>
            <person name="Zhu J."/>
            <person name="Ruan X."/>
            <person name="Zhao L."/>
            <person name="Wei J."/>
            <person name="Que T."/>
            <person name="Du C."/>
            <person name="Cheng J."/>
            <person name="Dai P."/>
            <person name="Han X."/>
            <person name="Huang E."/>
            <person name="Gao Y."/>
            <person name="Liu J."/>
            <person name="Shao H."/>
            <person name="Ye R."/>
            <person name="Li L."/>
            <person name="Wei W."/>
            <person name="Wang X."/>
            <person name="Wang C."/>
            <person name="Huo Q."/>
            <person name="Li W."/>
            <person name="Guo W."/>
            <person name="Chen H."/>
            <person name="Chen S."/>
            <person name="Zhou L."/>
            <person name="Zhou L."/>
            <person name="Ni X."/>
            <person name="Tian J."/>
            <person name="Zhou Y."/>
            <person name="Sheng Y."/>
            <person name="Liu T."/>
            <person name="Pan Y."/>
            <person name="Xia L."/>
            <person name="Li J."/>
            <person name="Zhao F."/>
            <person name="Cao W."/>
        </authorList>
    </citation>
    <scope>NUCLEOTIDE SEQUENCE</scope>
    <source>
        <strain evidence="7">Rmic-2018</strain>
        <tissue evidence="7">Larvae</tissue>
    </source>
</reference>
<evidence type="ECO:0000256" key="2">
    <source>
        <dbReference type="ARBA" id="ARBA00022525"/>
    </source>
</evidence>
<feature type="compositionally biased region" description="Polar residues" evidence="5">
    <location>
        <begin position="622"/>
        <end position="645"/>
    </location>
</feature>
<feature type="region of interest" description="Disordered" evidence="5">
    <location>
        <begin position="65"/>
        <end position="84"/>
    </location>
</feature>
<keyword evidence="8" id="KW-1185">Reference proteome</keyword>
<feature type="domain" description="WxxW" evidence="6">
    <location>
        <begin position="422"/>
        <end position="509"/>
    </location>
</feature>
<keyword evidence="4" id="KW-0325">Glycoprotein</keyword>
<accession>A0A9J6D675</accession>
<sequence length="802" mass="87890">MTTPLSFWKNRVLARPPLWGEEVRREATLLRGEPAPPVLEYTVTSPSVTEGEPSTNQQTTYFVTDSSTVTPNPTAVKTETTSQEECSECAGEDTTSAATTSVAGAITSTTPAPTPSTETEQPTDHVRDATPTPGVNTITPDVGKAGPPAPGCVSHWTEFYNIDSPDVDDGDVESLEDIKELFAVCEGLTIEDVDCMANIGDNMTDYRNTGDVGVKCSKGTGLVCLNWLQPRGRKCHDYAIRFFCKCDHPKVPITQPPVTEGSRLTEATGTRSYGEPRLHVVTEGIPPISGSTCYPGWSAYIDTDNPNTEDGDFEFVSSLEERACRVDEMKAIECKAVRNDTGELIDWLETGDKGVTCLKEKGLLCFNNDQDEGRQCHNYKIRVFCVCTPGDVPPVFTLVPTTAGLPTTTEEALPMDEGWCGWTEWMDTDDPHTSPEDMGDFEILEELGNRYNSCAPGHVDKIECRVKSTGQDWTQSGQSSLSCDTKMGFRCYNKFQLGVCEDYEVRLFCSCPGPGTETPTTEVTSTVEPEKTSTTVEPETTPLSSEVTSPARTEESLSTTEEPRGEPSLSTIWEQSTAGPTTVPAAVETHTLSTGRRSLAQLPLVRWFVRRVDVRSRREMNANESTNRMIDVPSTSAGQTVGGTASKSSSSSSSSEDKAAQRRARDAERKRRRRAEDSQLRERICPKGRTYSDCAYRCNQTCNLFLRALVSDRKCLGDDWCVPGCRPTSGCEAPRIWLDYDTCIEEEECSCSFEGQVLGANQVVDRDCERCICQDNQIVCATEPDCRPLPTGLPQVSVPTTG</sequence>
<reference evidence="7" key="1">
    <citation type="journal article" date="2020" name="Cell">
        <title>Large-Scale Comparative Analyses of Tick Genomes Elucidate Their Genetic Diversity and Vector Capacities.</title>
        <authorList>
            <consortium name="Tick Genome and Microbiome Consortium (TIGMIC)"/>
            <person name="Jia N."/>
            <person name="Wang J."/>
            <person name="Shi W."/>
            <person name="Du L."/>
            <person name="Sun Y."/>
            <person name="Zhan W."/>
            <person name="Jiang J.F."/>
            <person name="Wang Q."/>
            <person name="Zhang B."/>
            <person name="Ji P."/>
            <person name="Bell-Sakyi L."/>
            <person name="Cui X.M."/>
            <person name="Yuan T.T."/>
            <person name="Jiang B.G."/>
            <person name="Yang W.F."/>
            <person name="Lam T.T."/>
            <person name="Chang Q.C."/>
            <person name="Ding S.J."/>
            <person name="Wang X.J."/>
            <person name="Zhu J.G."/>
            <person name="Ruan X.D."/>
            <person name="Zhao L."/>
            <person name="Wei J.T."/>
            <person name="Ye R.Z."/>
            <person name="Que T.C."/>
            <person name="Du C.H."/>
            <person name="Zhou Y.H."/>
            <person name="Cheng J.X."/>
            <person name="Dai P.F."/>
            <person name="Guo W.B."/>
            <person name="Han X.H."/>
            <person name="Huang E.J."/>
            <person name="Li L.F."/>
            <person name="Wei W."/>
            <person name="Gao Y.C."/>
            <person name="Liu J.Z."/>
            <person name="Shao H.Z."/>
            <person name="Wang X."/>
            <person name="Wang C.C."/>
            <person name="Yang T.C."/>
            <person name="Huo Q.B."/>
            <person name="Li W."/>
            <person name="Chen H.Y."/>
            <person name="Chen S.E."/>
            <person name="Zhou L.G."/>
            <person name="Ni X.B."/>
            <person name="Tian J.H."/>
            <person name="Sheng Y."/>
            <person name="Liu T."/>
            <person name="Pan Y.S."/>
            <person name="Xia L.Y."/>
            <person name="Li J."/>
            <person name="Zhao F."/>
            <person name="Cao W.C."/>
        </authorList>
    </citation>
    <scope>NUCLEOTIDE SEQUENCE</scope>
    <source>
        <strain evidence="7">Rmic-2018</strain>
    </source>
</reference>
<dbReference type="GO" id="GO:0005576">
    <property type="term" value="C:extracellular region"/>
    <property type="evidence" value="ECO:0007669"/>
    <property type="project" value="UniProtKB-SubCell"/>
</dbReference>
<comment type="subcellular location">
    <subcellularLocation>
        <location evidence="1">Secreted</location>
    </subcellularLocation>
</comment>
<dbReference type="PANTHER" id="PTHR15031">
    <property type="entry name" value="CARTILAGE INTERMEDIATE LAYER PROTEIN CLIP"/>
    <property type="match status" value="1"/>
</dbReference>
<dbReference type="Proteomes" id="UP000821866">
    <property type="component" value="Chromosome 9"/>
</dbReference>
<evidence type="ECO:0000259" key="6">
    <source>
        <dbReference type="Pfam" id="PF13330"/>
    </source>
</evidence>
<keyword evidence="3" id="KW-0732">Signal</keyword>
<evidence type="ECO:0000256" key="4">
    <source>
        <dbReference type="ARBA" id="ARBA00023180"/>
    </source>
</evidence>
<feature type="domain" description="WxxW" evidence="6">
    <location>
        <begin position="156"/>
        <end position="244"/>
    </location>
</feature>
<organism evidence="7 8">
    <name type="scientific">Rhipicephalus microplus</name>
    <name type="common">Cattle tick</name>
    <name type="synonym">Boophilus microplus</name>
    <dbReference type="NCBI Taxonomy" id="6941"/>
    <lineage>
        <taxon>Eukaryota</taxon>
        <taxon>Metazoa</taxon>
        <taxon>Ecdysozoa</taxon>
        <taxon>Arthropoda</taxon>
        <taxon>Chelicerata</taxon>
        <taxon>Arachnida</taxon>
        <taxon>Acari</taxon>
        <taxon>Parasitiformes</taxon>
        <taxon>Ixodida</taxon>
        <taxon>Ixodoidea</taxon>
        <taxon>Ixodidae</taxon>
        <taxon>Rhipicephalinae</taxon>
        <taxon>Rhipicephalus</taxon>
        <taxon>Boophilus</taxon>
    </lineage>
</organism>
<gene>
    <name evidence="7" type="ORF">HPB51_018262</name>
</gene>